<gene>
    <name evidence="2" type="ORF">BOH74_04830</name>
</gene>
<keyword evidence="1" id="KW-0472">Membrane</keyword>
<protein>
    <recommendedName>
        <fullName evidence="4">Phosphatidic acid phosphatase type 2/haloperoxidase domain-containing protein</fullName>
    </recommendedName>
</protein>
<dbReference type="InterPro" id="IPR036938">
    <property type="entry name" value="PAP2/HPO_sf"/>
</dbReference>
<feature type="transmembrane region" description="Helical" evidence="1">
    <location>
        <begin position="128"/>
        <end position="146"/>
    </location>
</feature>
<feature type="transmembrane region" description="Helical" evidence="1">
    <location>
        <begin position="69"/>
        <end position="91"/>
    </location>
</feature>
<feature type="transmembrane region" description="Helical" evidence="1">
    <location>
        <begin position="103"/>
        <end position="122"/>
    </location>
</feature>
<feature type="transmembrane region" description="Helical" evidence="1">
    <location>
        <begin position="6"/>
        <end position="28"/>
    </location>
</feature>
<dbReference type="EMBL" id="MPJD01000010">
    <property type="protein sequence ID" value="OKA27114.1"/>
    <property type="molecule type" value="Genomic_DNA"/>
</dbReference>
<evidence type="ECO:0000256" key="1">
    <source>
        <dbReference type="SAM" id="Phobius"/>
    </source>
</evidence>
<dbReference type="SUPFAM" id="SSF48317">
    <property type="entry name" value="Acid phosphatase/Vanadium-dependent haloperoxidase"/>
    <property type="match status" value="1"/>
</dbReference>
<dbReference type="RefSeq" id="WP_073509098.1">
    <property type="nucleotide sequence ID" value="NZ_MPJD01000010.1"/>
</dbReference>
<comment type="caution">
    <text evidence="2">The sequence shown here is derived from an EMBL/GenBank/DDBJ whole genome shotgun (WGS) entry which is preliminary data.</text>
</comment>
<feature type="transmembrane region" description="Helical" evidence="1">
    <location>
        <begin position="158"/>
        <end position="177"/>
    </location>
</feature>
<dbReference type="Proteomes" id="UP000185990">
    <property type="component" value="Unassembled WGS sequence"/>
</dbReference>
<dbReference type="AlphaFoldDB" id="A0A853ZX31"/>
<keyword evidence="1" id="KW-1133">Transmembrane helix</keyword>
<evidence type="ECO:0008006" key="4">
    <source>
        <dbReference type="Google" id="ProtNLM"/>
    </source>
</evidence>
<name>A0A853ZX31_9PSED</name>
<organism evidence="2 3">
    <name type="scientific">Pseudomonas versuta</name>
    <dbReference type="NCBI Taxonomy" id="1788301"/>
    <lineage>
        <taxon>Bacteria</taxon>
        <taxon>Pseudomonadati</taxon>
        <taxon>Pseudomonadota</taxon>
        <taxon>Gammaproteobacteria</taxon>
        <taxon>Pseudomonadales</taxon>
        <taxon>Pseudomonadaceae</taxon>
        <taxon>Pseudomonas</taxon>
    </lineage>
</organism>
<accession>A0A853ZX31</accession>
<proteinExistence type="predicted"/>
<evidence type="ECO:0000313" key="3">
    <source>
        <dbReference type="Proteomes" id="UP000185990"/>
    </source>
</evidence>
<feature type="transmembrane region" description="Helical" evidence="1">
    <location>
        <begin position="37"/>
        <end position="57"/>
    </location>
</feature>
<keyword evidence="1" id="KW-0812">Transmembrane</keyword>
<reference evidence="2 3" key="1">
    <citation type="submission" date="2016-11" db="EMBL/GenBank/DDBJ databases">
        <title>Draft genome of Pseudomonas versuta A4R1.12.</title>
        <authorList>
            <person name="See-Too W.-S."/>
        </authorList>
    </citation>
    <scope>NUCLEOTIDE SEQUENCE [LARGE SCALE GENOMIC DNA]</scope>
    <source>
        <strain evidence="2 3">A4R1.12</strain>
    </source>
</reference>
<evidence type="ECO:0000313" key="2">
    <source>
        <dbReference type="EMBL" id="OKA27114.1"/>
    </source>
</evidence>
<sequence>MDVKMYITQYGGITVMFPAALVVAFWLWSAGSRKMTFLWIGVLMSAYFVIGVSKVLFKGWGVGLEGLDIAVFSGHAMNACLVFTVMLSLLFRQIDERLRWPALGIGLLATWWFSVNYVGQTIHPLPEAIAGALIGSVAACIFLFGLEKSQIGKISTPALVTGIAIVLVCSFVPKFTAEGLLDQIATSLSGAEHAFKRAHWRDIAG</sequence>